<sequence length="189" mass="20902">MIKTMQTTEYLAEIIKELNQTTGLIVDHEAEKLVDSIINSKKIFLAGAGRSGFMAKSFTMRMMHMGLDAYVVGETVTPNLKEEDLLIIASGSGETKSLVSMVQKAKDIGATVASVTIFPESTIGKASDIIVKLPGSPKDKEQSQYKTIQPMASLFEQTLLLFFDAIILRYMEKKELSSSKMFTRHANLE</sequence>
<accession>A0A1I6BXJ3</accession>
<organism evidence="3 4">
    <name type="scientific">Priestia endophytica DSM 13796</name>
    <dbReference type="NCBI Taxonomy" id="1121089"/>
    <lineage>
        <taxon>Bacteria</taxon>
        <taxon>Bacillati</taxon>
        <taxon>Bacillota</taxon>
        <taxon>Bacilli</taxon>
        <taxon>Bacillales</taxon>
        <taxon>Bacillaceae</taxon>
        <taxon>Priestia</taxon>
    </lineage>
</organism>
<dbReference type="PANTHER" id="PTHR43443:SF1">
    <property type="entry name" value="3-HEXULOSE-6-PHOSPHATE ISOMERASE"/>
    <property type="match status" value="1"/>
</dbReference>
<protein>
    <submittedName>
        <fullName evidence="3">6-phospho-3-hexuloisomerase</fullName>
    </submittedName>
</protein>
<evidence type="ECO:0000259" key="2">
    <source>
        <dbReference type="PROSITE" id="PS51464"/>
    </source>
</evidence>
<dbReference type="Pfam" id="PF01380">
    <property type="entry name" value="SIS"/>
    <property type="match status" value="1"/>
</dbReference>
<keyword evidence="4" id="KW-1185">Reference proteome</keyword>
<dbReference type="InterPro" id="IPR046348">
    <property type="entry name" value="SIS_dom_sf"/>
</dbReference>
<name>A0A1I6BXJ3_9BACI</name>
<dbReference type="EMBL" id="FOXX01000016">
    <property type="protein sequence ID" value="SFQ85658.1"/>
    <property type="molecule type" value="Genomic_DNA"/>
</dbReference>
<dbReference type="PROSITE" id="PS51464">
    <property type="entry name" value="SIS"/>
    <property type="match status" value="1"/>
</dbReference>
<comment type="similarity">
    <text evidence="1">Belongs to the SIS family. PHI subfamily.</text>
</comment>
<dbReference type="InterPro" id="IPR001347">
    <property type="entry name" value="SIS_dom"/>
</dbReference>
<reference evidence="3 4" key="1">
    <citation type="submission" date="2016-10" db="EMBL/GenBank/DDBJ databases">
        <authorList>
            <person name="Varghese N."/>
            <person name="Submissions S."/>
        </authorList>
    </citation>
    <scope>NUCLEOTIDE SEQUENCE [LARGE SCALE GENOMIC DNA]</scope>
    <source>
        <strain evidence="3 4">DSM 13796</strain>
    </source>
</reference>
<dbReference type="Gene3D" id="3.40.50.10490">
    <property type="entry name" value="Glucose-6-phosphate isomerase like protein, domain 1"/>
    <property type="match status" value="1"/>
</dbReference>
<dbReference type="PANTHER" id="PTHR43443">
    <property type="entry name" value="3-HEXULOSE-6-PHOSPHATE ISOMERASE"/>
    <property type="match status" value="1"/>
</dbReference>
<dbReference type="InterPro" id="IPR017552">
    <property type="entry name" value="PHI/rmpB"/>
</dbReference>
<dbReference type="SUPFAM" id="SSF53697">
    <property type="entry name" value="SIS domain"/>
    <property type="match status" value="1"/>
</dbReference>
<evidence type="ECO:0000313" key="3">
    <source>
        <dbReference type="EMBL" id="SFQ85658.1"/>
    </source>
</evidence>
<comment type="caution">
    <text evidence="3">The sequence shown here is derived from an EMBL/GenBank/DDBJ whole genome shotgun (WGS) entry which is preliminary data.</text>
</comment>
<dbReference type="NCBIfam" id="TIGR03127">
    <property type="entry name" value="RuMP_HxlB"/>
    <property type="match status" value="1"/>
</dbReference>
<proteinExistence type="inferred from homology"/>
<dbReference type="Proteomes" id="UP000182762">
    <property type="component" value="Unassembled WGS sequence"/>
</dbReference>
<dbReference type="CDD" id="cd05005">
    <property type="entry name" value="SIS_PHI"/>
    <property type="match status" value="1"/>
</dbReference>
<evidence type="ECO:0000313" key="4">
    <source>
        <dbReference type="Proteomes" id="UP000182762"/>
    </source>
</evidence>
<evidence type="ECO:0000256" key="1">
    <source>
        <dbReference type="ARBA" id="ARBA00009235"/>
    </source>
</evidence>
<feature type="domain" description="SIS" evidence="2">
    <location>
        <begin position="33"/>
        <end position="176"/>
    </location>
</feature>
<gene>
    <name evidence="3" type="ORF">SAMN02745910_04444</name>
</gene>